<keyword evidence="3" id="KW-1003">Cell membrane</keyword>
<evidence type="ECO:0000256" key="6">
    <source>
        <dbReference type="ARBA" id="ARBA00023136"/>
    </source>
</evidence>
<keyword evidence="10" id="KW-1185">Reference proteome</keyword>
<comment type="caution">
    <text evidence="9">The sequence shown here is derived from an EMBL/GenBank/DDBJ whole genome shotgun (WGS) entry which is preliminary data.</text>
</comment>
<dbReference type="EMBL" id="PYGJ01000004">
    <property type="protein sequence ID" value="PSL20045.1"/>
    <property type="molecule type" value="Genomic_DNA"/>
</dbReference>
<keyword evidence="2 7" id="KW-0813">Transport</keyword>
<feature type="transmembrane region" description="Helical" evidence="7">
    <location>
        <begin position="137"/>
        <end position="164"/>
    </location>
</feature>
<evidence type="ECO:0000256" key="1">
    <source>
        <dbReference type="ARBA" id="ARBA00004651"/>
    </source>
</evidence>
<accession>A0A2P8FE99</accession>
<dbReference type="GO" id="GO:0022857">
    <property type="term" value="F:transmembrane transporter activity"/>
    <property type="evidence" value="ECO:0007669"/>
    <property type="project" value="UniProtKB-UniRule"/>
</dbReference>
<keyword evidence="4 7" id="KW-0812">Transmembrane</keyword>
<dbReference type="AlphaFoldDB" id="A0A2P8FE99"/>
<dbReference type="RefSeq" id="WP_106608063.1">
    <property type="nucleotide sequence ID" value="NZ_PYGJ01000004.1"/>
</dbReference>
<dbReference type="InterPro" id="IPR055348">
    <property type="entry name" value="DctQ"/>
</dbReference>
<proteinExistence type="inferred from homology"/>
<feature type="transmembrane region" description="Helical" evidence="7">
    <location>
        <begin position="12"/>
        <end position="43"/>
    </location>
</feature>
<evidence type="ECO:0000313" key="9">
    <source>
        <dbReference type="EMBL" id="PSL20045.1"/>
    </source>
</evidence>
<feature type="transmembrane region" description="Helical" evidence="7">
    <location>
        <begin position="97"/>
        <end position="116"/>
    </location>
</feature>
<comment type="subunit">
    <text evidence="7">The complex comprises the extracytoplasmic solute receptor protein and the two transmembrane proteins.</text>
</comment>
<evidence type="ECO:0000256" key="5">
    <source>
        <dbReference type="ARBA" id="ARBA00022989"/>
    </source>
</evidence>
<dbReference type="OrthoDB" id="7868044at2"/>
<reference evidence="9 10" key="1">
    <citation type="submission" date="2018-03" db="EMBL/GenBank/DDBJ databases">
        <title>Genomic Encyclopedia of Archaeal and Bacterial Type Strains, Phase II (KMG-II): from individual species to whole genera.</title>
        <authorList>
            <person name="Goeker M."/>
        </authorList>
    </citation>
    <scope>NUCLEOTIDE SEQUENCE [LARGE SCALE GENOMIC DNA]</scope>
    <source>
        <strain evidence="9 10">DSM 100673</strain>
    </source>
</reference>
<dbReference type="Proteomes" id="UP000240418">
    <property type="component" value="Unassembled WGS sequence"/>
</dbReference>
<gene>
    <name evidence="9" type="ORF">CLV88_104104</name>
</gene>
<evidence type="ECO:0000256" key="3">
    <source>
        <dbReference type="ARBA" id="ARBA00022475"/>
    </source>
</evidence>
<comment type="function">
    <text evidence="7">Part of the tripartite ATP-independent periplasmic (TRAP) transport system.</text>
</comment>
<name>A0A2P8FE99_9RHOB</name>
<keyword evidence="5 7" id="KW-1133">Transmembrane helix</keyword>
<evidence type="ECO:0000256" key="7">
    <source>
        <dbReference type="RuleBase" id="RU369079"/>
    </source>
</evidence>
<comment type="caution">
    <text evidence="7">Lacks conserved residue(s) required for the propagation of feature annotation.</text>
</comment>
<evidence type="ECO:0000256" key="4">
    <source>
        <dbReference type="ARBA" id="ARBA00022692"/>
    </source>
</evidence>
<organism evidence="9 10">
    <name type="scientific">Shimia abyssi</name>
    <dbReference type="NCBI Taxonomy" id="1662395"/>
    <lineage>
        <taxon>Bacteria</taxon>
        <taxon>Pseudomonadati</taxon>
        <taxon>Pseudomonadota</taxon>
        <taxon>Alphaproteobacteria</taxon>
        <taxon>Rhodobacterales</taxon>
        <taxon>Roseobacteraceae</taxon>
    </lineage>
</organism>
<keyword evidence="6 7" id="KW-0472">Membrane</keyword>
<evidence type="ECO:0000256" key="2">
    <source>
        <dbReference type="ARBA" id="ARBA00022448"/>
    </source>
</evidence>
<evidence type="ECO:0000313" key="10">
    <source>
        <dbReference type="Proteomes" id="UP000240418"/>
    </source>
</evidence>
<dbReference type="Pfam" id="PF04290">
    <property type="entry name" value="DctQ"/>
    <property type="match status" value="1"/>
</dbReference>
<sequence>MTAHKLNKFENALAAIASLFAIAGGLALVVLVAITGVSVFYRYVLRAPIFGIEDLSTMSLTVIVAASVAWTAIHKGHVSVNIITIFAGRAFTRFTDAIGRLLAFAMMAFASYALFVKGSCGMPCGAMTSNLGIIHTPFYYVLGLAMGFFAALILTHLIIGLLHWSGDDPNEVAD</sequence>
<comment type="subcellular location">
    <subcellularLocation>
        <location evidence="7">Cell inner membrane</location>
        <topology evidence="7">Multi-pass membrane protein</topology>
    </subcellularLocation>
    <subcellularLocation>
        <location evidence="1">Cell membrane</location>
        <topology evidence="1">Multi-pass membrane protein</topology>
    </subcellularLocation>
</comment>
<evidence type="ECO:0000259" key="8">
    <source>
        <dbReference type="Pfam" id="PF04290"/>
    </source>
</evidence>
<protein>
    <recommendedName>
        <fullName evidence="7">TRAP transporter small permease protein</fullName>
    </recommendedName>
</protein>
<feature type="domain" description="Tripartite ATP-independent periplasmic transporters DctQ component" evidence="8">
    <location>
        <begin position="31"/>
        <end position="158"/>
    </location>
</feature>
<comment type="similarity">
    <text evidence="7">Belongs to the TRAP transporter small permease family.</text>
</comment>
<dbReference type="GO" id="GO:0005886">
    <property type="term" value="C:plasma membrane"/>
    <property type="evidence" value="ECO:0007669"/>
    <property type="project" value="UniProtKB-SubCell"/>
</dbReference>
<keyword evidence="7" id="KW-0997">Cell inner membrane</keyword>